<name>A0A1X7DYP0_TRICW</name>
<dbReference type="Proteomes" id="UP000192911">
    <property type="component" value="Unassembled WGS sequence"/>
</dbReference>
<organism evidence="1 2">
    <name type="scientific">Trinickia caryophylli</name>
    <name type="common">Paraburkholderia caryophylli</name>
    <dbReference type="NCBI Taxonomy" id="28094"/>
    <lineage>
        <taxon>Bacteria</taxon>
        <taxon>Pseudomonadati</taxon>
        <taxon>Pseudomonadota</taxon>
        <taxon>Betaproteobacteria</taxon>
        <taxon>Burkholderiales</taxon>
        <taxon>Burkholderiaceae</taxon>
        <taxon>Trinickia</taxon>
    </lineage>
</organism>
<accession>A0A1X7DYP0</accession>
<dbReference type="STRING" id="28094.SAMN06295900_104253"/>
<evidence type="ECO:0000313" key="2">
    <source>
        <dbReference type="Proteomes" id="UP000192911"/>
    </source>
</evidence>
<dbReference type="EMBL" id="FXAH01000004">
    <property type="protein sequence ID" value="SMF24092.1"/>
    <property type="molecule type" value="Genomic_DNA"/>
</dbReference>
<reference evidence="2" key="1">
    <citation type="submission" date="2017-04" db="EMBL/GenBank/DDBJ databases">
        <authorList>
            <person name="Varghese N."/>
            <person name="Submissions S."/>
        </authorList>
    </citation>
    <scope>NUCLEOTIDE SEQUENCE [LARGE SCALE GENOMIC DNA]</scope>
    <source>
        <strain evidence="2">Ballard 720</strain>
    </source>
</reference>
<proteinExistence type="predicted"/>
<keyword evidence="2" id="KW-1185">Reference proteome</keyword>
<sequence>MPDNIVSLPMRRKVGRPRLRPIADVPRADILAFPSARPTLEQKLADYDEAIDACLRGILDASRALTTLCRRYPKG</sequence>
<dbReference type="RefSeq" id="WP_085226963.1">
    <property type="nucleotide sequence ID" value="NZ_BSQD01000005.1"/>
</dbReference>
<gene>
    <name evidence="1" type="ORF">SAMN06295900_104253</name>
</gene>
<protein>
    <submittedName>
        <fullName evidence="1">Uncharacterized protein</fullName>
    </submittedName>
</protein>
<dbReference type="GeneID" id="95551487"/>
<dbReference type="AlphaFoldDB" id="A0A1X7DYP0"/>
<evidence type="ECO:0000313" key="1">
    <source>
        <dbReference type="EMBL" id="SMF24092.1"/>
    </source>
</evidence>